<evidence type="ECO:0000313" key="2">
    <source>
        <dbReference type="Proteomes" id="UP000220210"/>
    </source>
</evidence>
<reference evidence="1 2" key="1">
    <citation type="submission" date="2017-09" db="EMBL/GenBank/DDBJ databases">
        <title>Large-scale bioinformatics analysis of Bacillus genomes uncovers conserved roles of natural products in bacterial physiology.</title>
        <authorList>
            <consortium name="Agbiome Team Llc"/>
            <person name="Bleich R.M."/>
            <person name="Kirk G.J."/>
            <person name="Santa Maria K.C."/>
            <person name="Allen S.E."/>
            <person name="Farag S."/>
            <person name="Shank E.A."/>
            <person name="Bowers A."/>
        </authorList>
    </citation>
    <scope>NUCLEOTIDE SEQUENCE [LARGE SCALE GENOMIC DNA]</scope>
    <source>
        <strain evidence="1 2">AFS020204</strain>
    </source>
</reference>
<comment type="caution">
    <text evidence="1">The sequence shown here is derived from an EMBL/GenBank/DDBJ whole genome shotgun (WGS) entry which is preliminary data.</text>
</comment>
<gene>
    <name evidence="1" type="ORF">CN357_04750</name>
</gene>
<dbReference type="EMBL" id="NTSO01000002">
    <property type="protein sequence ID" value="PFF52001.1"/>
    <property type="molecule type" value="Genomic_DNA"/>
</dbReference>
<accession>A0A9X6W1R0</accession>
<organism evidence="1 2">
    <name type="scientific">Bacillus cereus</name>
    <dbReference type="NCBI Taxonomy" id="1396"/>
    <lineage>
        <taxon>Bacteria</taxon>
        <taxon>Bacillati</taxon>
        <taxon>Bacillota</taxon>
        <taxon>Bacilli</taxon>
        <taxon>Bacillales</taxon>
        <taxon>Bacillaceae</taxon>
        <taxon>Bacillus</taxon>
        <taxon>Bacillus cereus group</taxon>
    </lineage>
</organism>
<protein>
    <submittedName>
        <fullName evidence="1">Uncharacterized protein</fullName>
    </submittedName>
</protein>
<sequence>MRKIAEITEVNEHGYIGYRFDDSKRFASSRVREDLKGKYIISKKEKYYIHELENQLKADKDNHLVQEINGWKYYRSSTDGKMIAYYRSAGEQLIFETDKTFENWLEAEKSEIVE</sequence>
<evidence type="ECO:0000313" key="1">
    <source>
        <dbReference type="EMBL" id="PFF52001.1"/>
    </source>
</evidence>
<proteinExistence type="predicted"/>
<dbReference type="RefSeq" id="WP_098297359.1">
    <property type="nucleotide sequence ID" value="NZ_NTSO01000002.1"/>
</dbReference>
<dbReference type="Proteomes" id="UP000220210">
    <property type="component" value="Unassembled WGS sequence"/>
</dbReference>
<dbReference type="AlphaFoldDB" id="A0A9X6W1R0"/>
<name>A0A9X6W1R0_BACCE</name>